<dbReference type="EMBL" id="JAFBDR010000001">
    <property type="protein sequence ID" value="MBM7569556.1"/>
    <property type="molecule type" value="Genomic_DNA"/>
</dbReference>
<protein>
    <submittedName>
        <fullName evidence="1">NAD-dependent epimerase/dehydratase family protein</fullName>
    </submittedName>
</protein>
<comment type="caution">
    <text evidence="1">The sequence shown here is derived from an EMBL/GenBank/DDBJ whole genome shotgun (WGS) entry which is preliminary data.</text>
</comment>
<evidence type="ECO:0000313" key="1">
    <source>
        <dbReference type="EMBL" id="MBM7569556.1"/>
    </source>
</evidence>
<proteinExistence type="predicted"/>
<name>A0ABS2MUJ3_9BACI</name>
<organism evidence="1 2">
    <name type="scientific">Aquibacillus albus</name>
    <dbReference type="NCBI Taxonomy" id="1168171"/>
    <lineage>
        <taxon>Bacteria</taxon>
        <taxon>Bacillati</taxon>
        <taxon>Bacillota</taxon>
        <taxon>Bacilli</taxon>
        <taxon>Bacillales</taxon>
        <taxon>Bacillaceae</taxon>
        <taxon>Aquibacillus</taxon>
    </lineage>
</organism>
<keyword evidence="2" id="KW-1185">Reference proteome</keyword>
<dbReference type="Proteomes" id="UP001296943">
    <property type="component" value="Unassembled WGS sequence"/>
</dbReference>
<gene>
    <name evidence="1" type="ORF">JOC48_000025</name>
</gene>
<dbReference type="RefSeq" id="WP_204497014.1">
    <property type="nucleotide sequence ID" value="NZ_JAFBDR010000001.1"/>
</dbReference>
<reference evidence="1 2" key="1">
    <citation type="submission" date="2021-01" db="EMBL/GenBank/DDBJ databases">
        <title>Genomic Encyclopedia of Type Strains, Phase IV (KMG-IV): sequencing the most valuable type-strain genomes for metagenomic binning, comparative biology and taxonomic classification.</title>
        <authorList>
            <person name="Goeker M."/>
        </authorList>
    </citation>
    <scope>NUCLEOTIDE SEQUENCE [LARGE SCALE GENOMIC DNA]</scope>
    <source>
        <strain evidence="1 2">DSM 23711</strain>
    </source>
</reference>
<sequence>MRLSDKQTGSHSNHELHGMDLHTFMELEDNKNSIEIAQEFDVSLRDVKKIKKKLNRS</sequence>
<accession>A0ABS2MUJ3</accession>
<evidence type="ECO:0000313" key="2">
    <source>
        <dbReference type="Proteomes" id="UP001296943"/>
    </source>
</evidence>